<evidence type="ECO:0000256" key="4">
    <source>
        <dbReference type="ARBA" id="ARBA00023136"/>
    </source>
</evidence>
<dbReference type="Pfam" id="PF00149">
    <property type="entry name" value="Metallophos"/>
    <property type="match status" value="1"/>
</dbReference>
<protein>
    <recommendedName>
        <fullName evidence="6">Calcineurin-like phosphoesterase domain-containing protein</fullName>
    </recommendedName>
</protein>
<dbReference type="GO" id="GO:0046872">
    <property type="term" value="F:metal ion binding"/>
    <property type="evidence" value="ECO:0007669"/>
    <property type="project" value="UniProtKB-KW"/>
</dbReference>
<reference evidence="7 8" key="1">
    <citation type="journal article" date="2016" name="Nat. Commun.">
        <title>Thousands of microbial genomes shed light on interconnected biogeochemical processes in an aquifer system.</title>
        <authorList>
            <person name="Anantharaman K."/>
            <person name="Brown C.T."/>
            <person name="Hug L.A."/>
            <person name="Sharon I."/>
            <person name="Castelle C.J."/>
            <person name="Probst A.J."/>
            <person name="Thomas B.C."/>
            <person name="Singh A."/>
            <person name="Wilkins M.J."/>
            <person name="Karaoz U."/>
            <person name="Brodie E.L."/>
            <person name="Williams K.H."/>
            <person name="Hubbard S.S."/>
            <person name="Banfield J.F."/>
        </authorList>
    </citation>
    <scope>NUCLEOTIDE SEQUENCE [LARGE SCALE GENOMIC DNA]</scope>
</reference>
<evidence type="ECO:0000256" key="2">
    <source>
        <dbReference type="ARBA" id="ARBA00022519"/>
    </source>
</evidence>
<gene>
    <name evidence="7" type="ORF">A2227_00615</name>
</gene>
<dbReference type="PANTHER" id="PTHR34990">
    <property type="entry name" value="UDP-2,3-DIACYLGLUCOSAMINE HYDROLASE-RELATED"/>
    <property type="match status" value="1"/>
</dbReference>
<dbReference type="AlphaFoldDB" id="A0A1F5SG77"/>
<dbReference type="Gene3D" id="3.60.21.10">
    <property type="match status" value="1"/>
</dbReference>
<evidence type="ECO:0000313" key="7">
    <source>
        <dbReference type="EMBL" id="OGF25695.1"/>
    </source>
</evidence>
<dbReference type="PANTHER" id="PTHR34990:SF2">
    <property type="entry name" value="BLL8164 PROTEIN"/>
    <property type="match status" value="1"/>
</dbReference>
<accession>A0A1F5SG77</accession>
<evidence type="ECO:0000259" key="6">
    <source>
        <dbReference type="Pfam" id="PF00149"/>
    </source>
</evidence>
<dbReference type="GO" id="GO:0008758">
    <property type="term" value="F:UDP-2,3-diacylglucosamine hydrolase activity"/>
    <property type="evidence" value="ECO:0007669"/>
    <property type="project" value="TreeGrafter"/>
</dbReference>
<keyword evidence="3" id="KW-0479">Metal-binding</keyword>
<keyword evidence="1" id="KW-1003">Cell membrane</keyword>
<dbReference type="SUPFAM" id="SSF56300">
    <property type="entry name" value="Metallo-dependent phosphatases"/>
    <property type="match status" value="1"/>
</dbReference>
<comment type="caution">
    <text evidence="7">The sequence shown here is derived from an EMBL/GenBank/DDBJ whole genome shotgun (WGS) entry which is preliminary data.</text>
</comment>
<keyword evidence="2" id="KW-0997">Cell inner membrane</keyword>
<keyword evidence="4" id="KW-0472">Membrane</keyword>
<dbReference type="InterPro" id="IPR029052">
    <property type="entry name" value="Metallo-depent_PP-like"/>
</dbReference>
<evidence type="ECO:0000256" key="1">
    <source>
        <dbReference type="ARBA" id="ARBA00022475"/>
    </source>
</evidence>
<dbReference type="EMBL" id="MFGB01000020">
    <property type="protein sequence ID" value="OGF25695.1"/>
    <property type="molecule type" value="Genomic_DNA"/>
</dbReference>
<evidence type="ECO:0000256" key="3">
    <source>
        <dbReference type="ARBA" id="ARBA00022723"/>
    </source>
</evidence>
<dbReference type="GO" id="GO:0016020">
    <property type="term" value="C:membrane"/>
    <property type="evidence" value="ECO:0007669"/>
    <property type="project" value="GOC"/>
</dbReference>
<keyword evidence="5" id="KW-0464">Manganese</keyword>
<dbReference type="GO" id="GO:0009245">
    <property type="term" value="P:lipid A biosynthetic process"/>
    <property type="evidence" value="ECO:0007669"/>
    <property type="project" value="TreeGrafter"/>
</dbReference>
<feature type="domain" description="Calcineurin-like phosphoesterase" evidence="6">
    <location>
        <begin position="15"/>
        <end position="193"/>
    </location>
</feature>
<sequence length="231" mass="27022">MEIIMEAFKIKIDCLIISDIHLGDSTARCREVLEVLRKYDYDKLILNGDIVDGLRLERWTPEHWGVFSKLKRLSKKCEVVWIHGNHDASNYILSRLLGLRVRNRYVWKYGRKKFLAIHGHQYDRYLNNNYIASQIAYIFYSFIKNIDYNGILANLIRNRSAVWERGSLEVAKGALRLGRLLMADYVFCGHTHKIHSEEGRGIKYFNTGSWVEKPSAYITITGDQVELHKID</sequence>
<dbReference type="InterPro" id="IPR004843">
    <property type="entry name" value="Calcineurin-like_PHP"/>
</dbReference>
<name>A0A1F5SG77_9BACT</name>
<dbReference type="InterPro" id="IPR043461">
    <property type="entry name" value="LpxH-like"/>
</dbReference>
<organism evidence="7 8">
    <name type="scientific">Candidatus Falkowbacteria bacterium RIFOXYA2_FULL_47_19</name>
    <dbReference type="NCBI Taxonomy" id="1797994"/>
    <lineage>
        <taxon>Bacteria</taxon>
        <taxon>Candidatus Falkowiibacteriota</taxon>
    </lineage>
</organism>
<proteinExistence type="predicted"/>
<evidence type="ECO:0000313" key="8">
    <source>
        <dbReference type="Proteomes" id="UP000178367"/>
    </source>
</evidence>
<dbReference type="Proteomes" id="UP000178367">
    <property type="component" value="Unassembled WGS sequence"/>
</dbReference>
<evidence type="ECO:0000256" key="5">
    <source>
        <dbReference type="ARBA" id="ARBA00023211"/>
    </source>
</evidence>
<dbReference type="STRING" id="1797994.A2227_00615"/>